<keyword evidence="9" id="KW-1185">Reference proteome</keyword>
<dbReference type="InterPro" id="IPR036855">
    <property type="entry name" value="Znf_CCCH_sf"/>
</dbReference>
<name>A0AAW1YC06_RUBAR</name>
<evidence type="ECO:0000313" key="9">
    <source>
        <dbReference type="Proteomes" id="UP001457282"/>
    </source>
</evidence>
<feature type="region of interest" description="Disordered" evidence="6">
    <location>
        <begin position="1"/>
        <end position="31"/>
    </location>
</feature>
<keyword evidence="1 5" id="KW-0479">Metal-binding</keyword>
<evidence type="ECO:0000256" key="5">
    <source>
        <dbReference type="PROSITE-ProRule" id="PRU00723"/>
    </source>
</evidence>
<feature type="compositionally biased region" description="Low complexity" evidence="6">
    <location>
        <begin position="365"/>
        <end position="374"/>
    </location>
</feature>
<dbReference type="PANTHER" id="PTHR12506:SF43">
    <property type="entry name" value="ZINC FINGER CCCH DOMAIN-CONTAINING PROTEIN 32"/>
    <property type="match status" value="1"/>
</dbReference>
<feature type="domain" description="C3H1-type" evidence="7">
    <location>
        <begin position="97"/>
        <end position="125"/>
    </location>
</feature>
<dbReference type="InterPro" id="IPR050974">
    <property type="entry name" value="Plant_ZF_CCCH"/>
</dbReference>
<evidence type="ECO:0000259" key="7">
    <source>
        <dbReference type="PROSITE" id="PS50103"/>
    </source>
</evidence>
<comment type="caution">
    <text evidence="8">The sequence shown here is derived from an EMBL/GenBank/DDBJ whole genome shotgun (WGS) entry which is preliminary data.</text>
</comment>
<accession>A0AAW1YC06</accession>
<feature type="domain" description="C3H1-type" evidence="7">
    <location>
        <begin position="52"/>
        <end position="80"/>
    </location>
</feature>
<gene>
    <name evidence="8" type="ORF">M0R45_011108</name>
</gene>
<evidence type="ECO:0000256" key="1">
    <source>
        <dbReference type="ARBA" id="ARBA00022723"/>
    </source>
</evidence>
<dbReference type="SMART" id="SM00356">
    <property type="entry name" value="ZnF_C3H1"/>
    <property type="match status" value="4"/>
</dbReference>
<dbReference type="GO" id="GO:0003677">
    <property type="term" value="F:DNA binding"/>
    <property type="evidence" value="ECO:0007669"/>
    <property type="project" value="UniProtKB-KW"/>
</dbReference>
<keyword evidence="4" id="KW-0238">DNA-binding</keyword>
<reference evidence="8 9" key="1">
    <citation type="journal article" date="2023" name="G3 (Bethesda)">
        <title>A chromosome-length genome assembly and annotation of blackberry (Rubus argutus, cv. 'Hillquist').</title>
        <authorList>
            <person name="Bruna T."/>
            <person name="Aryal R."/>
            <person name="Dudchenko O."/>
            <person name="Sargent D.J."/>
            <person name="Mead D."/>
            <person name="Buti M."/>
            <person name="Cavallini A."/>
            <person name="Hytonen T."/>
            <person name="Andres J."/>
            <person name="Pham M."/>
            <person name="Weisz D."/>
            <person name="Mascagni F."/>
            <person name="Usai G."/>
            <person name="Natali L."/>
            <person name="Bassil N."/>
            <person name="Fernandez G.E."/>
            <person name="Lomsadze A."/>
            <person name="Armour M."/>
            <person name="Olukolu B."/>
            <person name="Poorten T."/>
            <person name="Britton C."/>
            <person name="Davik J."/>
            <person name="Ashrafi H."/>
            <person name="Aiden E.L."/>
            <person name="Borodovsky M."/>
            <person name="Worthington M."/>
        </authorList>
    </citation>
    <scope>NUCLEOTIDE SEQUENCE [LARGE SCALE GENOMIC DNA]</scope>
    <source>
        <strain evidence="8">PI 553951</strain>
    </source>
</reference>
<evidence type="ECO:0000313" key="8">
    <source>
        <dbReference type="EMBL" id="KAK9945600.1"/>
    </source>
</evidence>
<feature type="domain" description="C3H1-type" evidence="7">
    <location>
        <begin position="266"/>
        <end position="294"/>
    </location>
</feature>
<dbReference type="InterPro" id="IPR000571">
    <property type="entry name" value="Znf_CCCH"/>
</dbReference>
<dbReference type="SUPFAM" id="SSF90229">
    <property type="entry name" value="CCCH zinc finger"/>
    <property type="match status" value="4"/>
</dbReference>
<dbReference type="GO" id="GO:0003729">
    <property type="term" value="F:mRNA binding"/>
    <property type="evidence" value="ECO:0007669"/>
    <property type="project" value="TreeGrafter"/>
</dbReference>
<dbReference type="PROSITE" id="PS50103">
    <property type="entry name" value="ZF_C3H1"/>
    <property type="match status" value="4"/>
</dbReference>
<dbReference type="FunFam" id="4.10.1000.10:FF:000030">
    <property type="entry name" value="CCCH type zinc finger protein"/>
    <property type="match status" value="1"/>
</dbReference>
<evidence type="ECO:0000256" key="4">
    <source>
        <dbReference type="ARBA" id="ARBA00023125"/>
    </source>
</evidence>
<feature type="zinc finger region" description="C3H1-type" evidence="5">
    <location>
        <begin position="52"/>
        <end position="80"/>
    </location>
</feature>
<dbReference type="Pfam" id="PF00642">
    <property type="entry name" value="zf-CCCH"/>
    <property type="match status" value="4"/>
</dbReference>
<feature type="region of interest" description="Disordered" evidence="6">
    <location>
        <begin position="365"/>
        <end position="392"/>
    </location>
</feature>
<feature type="zinc finger region" description="C3H1-type" evidence="5">
    <location>
        <begin position="220"/>
        <end position="248"/>
    </location>
</feature>
<dbReference type="EMBL" id="JBEDUW010000002">
    <property type="protein sequence ID" value="KAK9945600.1"/>
    <property type="molecule type" value="Genomic_DNA"/>
</dbReference>
<dbReference type="PANTHER" id="PTHR12506">
    <property type="entry name" value="PROTEIN PHOSPHATASE RELATED"/>
    <property type="match status" value="1"/>
</dbReference>
<dbReference type="AlphaFoldDB" id="A0AAW1YC06"/>
<proteinExistence type="predicted"/>
<evidence type="ECO:0000256" key="6">
    <source>
        <dbReference type="SAM" id="MobiDB-lite"/>
    </source>
</evidence>
<keyword evidence="3 5" id="KW-0862">Zinc</keyword>
<dbReference type="GO" id="GO:0008270">
    <property type="term" value="F:zinc ion binding"/>
    <property type="evidence" value="ECO:0007669"/>
    <property type="project" value="UniProtKB-KW"/>
</dbReference>
<protein>
    <recommendedName>
        <fullName evidence="7">C3H1-type domain-containing protein</fullName>
    </recommendedName>
</protein>
<feature type="zinc finger region" description="C3H1-type" evidence="5">
    <location>
        <begin position="266"/>
        <end position="294"/>
    </location>
</feature>
<feature type="compositionally biased region" description="Polar residues" evidence="6">
    <location>
        <begin position="375"/>
        <end position="384"/>
    </location>
</feature>
<feature type="zinc finger region" description="C3H1-type" evidence="5">
    <location>
        <begin position="97"/>
        <end position="125"/>
    </location>
</feature>
<organism evidence="8 9">
    <name type="scientific">Rubus argutus</name>
    <name type="common">Southern blackberry</name>
    <dbReference type="NCBI Taxonomy" id="59490"/>
    <lineage>
        <taxon>Eukaryota</taxon>
        <taxon>Viridiplantae</taxon>
        <taxon>Streptophyta</taxon>
        <taxon>Embryophyta</taxon>
        <taxon>Tracheophyta</taxon>
        <taxon>Spermatophyta</taxon>
        <taxon>Magnoliopsida</taxon>
        <taxon>eudicotyledons</taxon>
        <taxon>Gunneridae</taxon>
        <taxon>Pentapetalae</taxon>
        <taxon>rosids</taxon>
        <taxon>fabids</taxon>
        <taxon>Rosales</taxon>
        <taxon>Rosaceae</taxon>
        <taxon>Rosoideae</taxon>
        <taxon>Rosoideae incertae sedis</taxon>
        <taxon>Rubus</taxon>
    </lineage>
</organism>
<evidence type="ECO:0000256" key="2">
    <source>
        <dbReference type="ARBA" id="ARBA00022771"/>
    </source>
</evidence>
<feature type="domain" description="C3H1-type" evidence="7">
    <location>
        <begin position="220"/>
        <end position="248"/>
    </location>
</feature>
<keyword evidence="2 5" id="KW-0863">Zinc-finger</keyword>
<evidence type="ECO:0000256" key="3">
    <source>
        <dbReference type="ARBA" id="ARBA00022833"/>
    </source>
</evidence>
<dbReference type="Gene3D" id="4.10.1000.10">
    <property type="entry name" value="Zinc finger, CCCH-type"/>
    <property type="match status" value="2"/>
</dbReference>
<sequence length="392" mass="41988">MHSRRFGPWTCTGRSPARNGSNPEWSSGAGETGLQEQMWQLGLTSSESYPERPGVPNCVYYMRTGFCGYGVRCRYNHPRDRAAVVAAVRATGDYPERVGEPVCQYYLKTGTCKFGASCKFHHPKHGGGSLTRAPLNIYGYPATTEQFGGQSTGLRVARPPLLPGSYVQGAYGPVLIPPGVVPIPGWSPYSAPLSPVLSPGAQPTVGATSFSPNEQAFPERPGEPECQYYLRTGDCKFGPSCRYHHPRERIVPRTNCLLSPVGLPLRPGVQPCTFYLQNGHCKFGSSCKFDHPMGTMRYSPSASSLDMPVAPYPVGSLLGTLAPSSSSSELRPELISARIPSSGNPSSSSVGLIFSQSGGSVSLSDVQLSSQTSVPISSSRSTRQGGEVRRSS</sequence>
<dbReference type="Proteomes" id="UP001457282">
    <property type="component" value="Unassembled WGS sequence"/>
</dbReference>